<dbReference type="EC" id="3.6.1.11" evidence="5"/>
<dbReference type="PANTHER" id="PTHR30005:SF14">
    <property type="entry name" value="EXOPOLYPHOSPHATASE"/>
    <property type="match status" value="1"/>
</dbReference>
<dbReference type="GO" id="GO:0004309">
    <property type="term" value="F:exopolyphosphatase activity"/>
    <property type="evidence" value="ECO:0007669"/>
    <property type="project" value="UniProtKB-EC"/>
</dbReference>
<dbReference type="EMBL" id="UOFZ01000150">
    <property type="protein sequence ID" value="VAX14004.1"/>
    <property type="molecule type" value="Genomic_DNA"/>
</dbReference>
<evidence type="ECO:0000256" key="1">
    <source>
        <dbReference type="ARBA" id="ARBA00001946"/>
    </source>
</evidence>
<dbReference type="Gene3D" id="3.30.420.40">
    <property type="match status" value="1"/>
</dbReference>
<evidence type="ECO:0000256" key="6">
    <source>
        <dbReference type="ARBA" id="ARBA00020416"/>
    </source>
</evidence>
<evidence type="ECO:0000256" key="4">
    <source>
        <dbReference type="ARBA" id="ARBA00011738"/>
    </source>
</evidence>
<evidence type="ECO:0000256" key="10">
    <source>
        <dbReference type="ARBA" id="ARBA00047607"/>
    </source>
</evidence>
<evidence type="ECO:0000259" key="12">
    <source>
        <dbReference type="Pfam" id="PF21447"/>
    </source>
</evidence>
<comment type="catalytic activity">
    <reaction evidence="10">
        <text>[phosphate](n) + H2O = [phosphate](n-1) + phosphate + H(+)</text>
        <dbReference type="Rhea" id="RHEA:21528"/>
        <dbReference type="Rhea" id="RHEA-COMP:9859"/>
        <dbReference type="Rhea" id="RHEA-COMP:14279"/>
        <dbReference type="ChEBI" id="CHEBI:15377"/>
        <dbReference type="ChEBI" id="CHEBI:15378"/>
        <dbReference type="ChEBI" id="CHEBI:16838"/>
        <dbReference type="ChEBI" id="CHEBI:43474"/>
        <dbReference type="EC" id="3.6.1.11"/>
    </reaction>
</comment>
<evidence type="ECO:0000256" key="7">
    <source>
        <dbReference type="ARBA" id="ARBA00022475"/>
    </source>
</evidence>
<evidence type="ECO:0000256" key="9">
    <source>
        <dbReference type="ARBA" id="ARBA00023136"/>
    </source>
</evidence>
<dbReference type="Pfam" id="PF21447">
    <property type="entry name" value="Ppx-GppA_III"/>
    <property type="match status" value="1"/>
</dbReference>
<feature type="domain" description="Ppx/GppA phosphatase N-terminal" evidence="11">
    <location>
        <begin position="28"/>
        <end position="308"/>
    </location>
</feature>
<sequence>MGAINGGYYLSDSIAAIDLGSNSFHLLVARPMNKGIQVIDQDKEMVRLAAGLQADRTLDSETKERALECLSRFGQRIRHISPTAIRIVGTNTLRAARKSKKFIKQAQLLLGHEIEIISGIEEARLIYLGVAHSIAGDKGRRMVVDIGGGSTEIIVGERFEPLRMESLYMGCVSMTRRYFADGTVSARQVAQARLAALLELEPHIKSFRKLGWAQSIGASGTARAVESVARANGWANGDITAEALAKIIQSYVQAGSLDATRLAGLKAERSPVFLGGAIILAAVIEAFDIPSMMVSSGALREGLLYDLIGRSQEESTRQQAVVDLQMRCRLNKTHASRVEKTAIALWRQVAADNSLADSDSQKMLGWAACLHELGLSIAHSQHHKHAGYFLRHADLSGFSWQEQQVLAAIVQAHRRSFPQDLFDRLPGVWRQKAIQLALLLRLAVILHRSRSSASVPVPDCQLSETSISLSFSNKWLHQHPLSLADFEEEARRLAKRGIAFNFKSKDR</sequence>
<evidence type="ECO:0000256" key="3">
    <source>
        <dbReference type="ARBA" id="ARBA00007125"/>
    </source>
</evidence>
<proteinExistence type="inferred from homology"/>
<protein>
    <recommendedName>
        <fullName evidence="6">Exopolyphosphatase</fullName>
        <ecNumber evidence="5">3.6.1.11</ecNumber>
    </recommendedName>
</protein>
<evidence type="ECO:0000256" key="2">
    <source>
        <dbReference type="ARBA" id="ARBA00004202"/>
    </source>
</evidence>
<keyword evidence="7" id="KW-1003">Cell membrane</keyword>
<evidence type="ECO:0000259" key="11">
    <source>
        <dbReference type="Pfam" id="PF02541"/>
    </source>
</evidence>
<reference evidence="13" key="1">
    <citation type="submission" date="2018-06" db="EMBL/GenBank/DDBJ databases">
        <authorList>
            <person name="Zhirakovskaya E."/>
        </authorList>
    </citation>
    <scope>NUCLEOTIDE SEQUENCE</scope>
</reference>
<keyword evidence="9" id="KW-0472">Membrane</keyword>
<feature type="domain" description="Ppx/GppA phosphatase C-terminal" evidence="12">
    <location>
        <begin position="317"/>
        <end position="489"/>
    </location>
</feature>
<dbReference type="PIRSF" id="PIRSF001267">
    <property type="entry name" value="Pyrophosphatase_GppA_Ppx"/>
    <property type="match status" value="1"/>
</dbReference>
<evidence type="ECO:0000256" key="8">
    <source>
        <dbReference type="ARBA" id="ARBA00022801"/>
    </source>
</evidence>
<dbReference type="InterPro" id="IPR048950">
    <property type="entry name" value="Ppx_GppA_C"/>
</dbReference>
<dbReference type="FunFam" id="3.30.420.40:FF:000023">
    <property type="entry name" value="Guanosine-5'-triphosphate,3'-diphosphate pyrophosphatase"/>
    <property type="match status" value="1"/>
</dbReference>
<accession>A0A3B1BQA0</accession>
<dbReference type="PANTHER" id="PTHR30005">
    <property type="entry name" value="EXOPOLYPHOSPHATASE"/>
    <property type="match status" value="1"/>
</dbReference>
<comment type="subunit">
    <text evidence="4">Homodimer.</text>
</comment>
<dbReference type="GO" id="GO:0005886">
    <property type="term" value="C:plasma membrane"/>
    <property type="evidence" value="ECO:0007669"/>
    <property type="project" value="UniProtKB-SubCell"/>
</dbReference>
<dbReference type="Pfam" id="PF02541">
    <property type="entry name" value="Ppx-GppA"/>
    <property type="match status" value="1"/>
</dbReference>
<dbReference type="AlphaFoldDB" id="A0A3B1BQA0"/>
<dbReference type="SUPFAM" id="SSF109604">
    <property type="entry name" value="HD-domain/PDEase-like"/>
    <property type="match status" value="1"/>
</dbReference>
<dbReference type="InterPro" id="IPR050273">
    <property type="entry name" value="GppA/Ppx_hydrolase"/>
</dbReference>
<evidence type="ECO:0000256" key="5">
    <source>
        <dbReference type="ARBA" id="ARBA00012451"/>
    </source>
</evidence>
<comment type="similarity">
    <text evidence="3">Belongs to the GppA/Ppx family.</text>
</comment>
<dbReference type="GO" id="GO:0006798">
    <property type="term" value="P:polyphosphate catabolic process"/>
    <property type="evidence" value="ECO:0007669"/>
    <property type="project" value="TreeGrafter"/>
</dbReference>
<gene>
    <name evidence="13" type="ORF">MNBD_GAMMA24-1467</name>
</gene>
<dbReference type="InterPro" id="IPR043129">
    <property type="entry name" value="ATPase_NBD"/>
</dbReference>
<comment type="subcellular location">
    <subcellularLocation>
        <location evidence="2">Cell membrane</location>
        <topology evidence="2">Peripheral membrane protein</topology>
    </subcellularLocation>
</comment>
<dbReference type="InterPro" id="IPR022371">
    <property type="entry name" value="Exopolyphosphatase"/>
</dbReference>
<dbReference type="CDD" id="cd24053">
    <property type="entry name" value="ASKHA_NBD_EcPPX-GppA-like"/>
    <property type="match status" value="1"/>
</dbReference>
<dbReference type="Gene3D" id="1.10.3210.10">
    <property type="entry name" value="Hypothetical protein af1432"/>
    <property type="match status" value="1"/>
</dbReference>
<name>A0A3B1BQA0_9ZZZZ</name>
<dbReference type="SUPFAM" id="SSF53067">
    <property type="entry name" value="Actin-like ATPase domain"/>
    <property type="match status" value="2"/>
</dbReference>
<dbReference type="InterPro" id="IPR003695">
    <property type="entry name" value="Ppx_GppA_N"/>
</dbReference>
<keyword evidence="8 13" id="KW-0378">Hydrolase</keyword>
<dbReference type="Gene3D" id="3.30.420.150">
    <property type="entry name" value="Exopolyphosphatase. Domain 2"/>
    <property type="match status" value="1"/>
</dbReference>
<dbReference type="InterPro" id="IPR030673">
    <property type="entry name" value="PyroPPase_GppA_Ppx"/>
</dbReference>
<evidence type="ECO:0000313" key="13">
    <source>
        <dbReference type="EMBL" id="VAX14004.1"/>
    </source>
</evidence>
<dbReference type="NCBIfam" id="TIGR03706">
    <property type="entry name" value="exo_poly_only"/>
    <property type="match status" value="1"/>
</dbReference>
<comment type="cofactor">
    <cofactor evidence="1">
        <name>Mg(2+)</name>
        <dbReference type="ChEBI" id="CHEBI:18420"/>
    </cofactor>
</comment>
<organism evidence="13">
    <name type="scientific">hydrothermal vent metagenome</name>
    <dbReference type="NCBI Taxonomy" id="652676"/>
    <lineage>
        <taxon>unclassified sequences</taxon>
        <taxon>metagenomes</taxon>
        <taxon>ecological metagenomes</taxon>
    </lineage>
</organism>